<organism evidence="2 3">
    <name type="scientific">Nocardia huaxiensis</name>
    <dbReference type="NCBI Taxonomy" id="2755382"/>
    <lineage>
        <taxon>Bacteria</taxon>
        <taxon>Bacillati</taxon>
        <taxon>Actinomycetota</taxon>
        <taxon>Actinomycetes</taxon>
        <taxon>Mycobacteriales</taxon>
        <taxon>Nocardiaceae</taxon>
        <taxon>Nocardia</taxon>
    </lineage>
</organism>
<protein>
    <submittedName>
        <fullName evidence="2">Flavodoxin domain-containing protein</fullName>
    </submittedName>
</protein>
<dbReference type="Proteomes" id="UP000515512">
    <property type="component" value="Chromosome"/>
</dbReference>
<dbReference type="Pfam" id="PF12724">
    <property type="entry name" value="Flavodoxin_5"/>
    <property type="match status" value="1"/>
</dbReference>
<dbReference type="GO" id="GO:0070819">
    <property type="term" value="F:menaquinone-dependent protoporphyrinogen oxidase activity"/>
    <property type="evidence" value="ECO:0007669"/>
    <property type="project" value="TreeGrafter"/>
</dbReference>
<gene>
    <name evidence="2" type="ORF">H0264_24740</name>
</gene>
<evidence type="ECO:0000259" key="1">
    <source>
        <dbReference type="PROSITE" id="PS50902"/>
    </source>
</evidence>
<evidence type="ECO:0000313" key="3">
    <source>
        <dbReference type="Proteomes" id="UP000515512"/>
    </source>
</evidence>
<dbReference type="InterPro" id="IPR052200">
    <property type="entry name" value="Protoporphyrinogen_IX_DH"/>
</dbReference>
<dbReference type="AlphaFoldDB" id="A0A7D6ZLI6"/>
<dbReference type="GO" id="GO:0006783">
    <property type="term" value="P:heme biosynthetic process"/>
    <property type="evidence" value="ECO:0007669"/>
    <property type="project" value="TreeGrafter"/>
</dbReference>
<reference evidence="2 3" key="1">
    <citation type="submission" date="2020-07" db="EMBL/GenBank/DDBJ databases">
        <authorList>
            <person name="Zhuang K."/>
            <person name="Ran Y."/>
        </authorList>
    </citation>
    <scope>NUCLEOTIDE SEQUENCE [LARGE SCALE GENOMIC DNA]</scope>
    <source>
        <strain evidence="2 3">WCH-YHL-001</strain>
    </source>
</reference>
<dbReference type="KEGG" id="nhu:H0264_24740"/>
<dbReference type="SUPFAM" id="SSF52218">
    <property type="entry name" value="Flavoproteins"/>
    <property type="match status" value="1"/>
</dbReference>
<keyword evidence="3" id="KW-1185">Reference proteome</keyword>
<dbReference type="RefSeq" id="WP_181579751.1">
    <property type="nucleotide sequence ID" value="NZ_CP059399.1"/>
</dbReference>
<sequence>MRNRTLVAYASRYGSTREIAEQVAAVLRAAGLDTDCRPMNDIRTVDEYRAFVLGAPFYYGRWPRPARRFLSRFGHVLAHRDVAVFATGQVDPQQPVEEIREQLDAMLAHYDWLRPFLLGMFGGRWDPAGLSWPMRMLRKLPASPLRVLPATDLRNWEDIKTWADRVAADLKAHVAQPNQSGAAADHGSRSGAPWSLIQAYVEDQQREPRKSR</sequence>
<dbReference type="PANTHER" id="PTHR38030:SF2">
    <property type="entry name" value="PROTOPORPHYRINOGEN IX DEHYDROGENASE [QUINONE]"/>
    <property type="match status" value="1"/>
</dbReference>
<name>A0A7D6ZLI6_9NOCA</name>
<dbReference type="GO" id="GO:0010181">
    <property type="term" value="F:FMN binding"/>
    <property type="evidence" value="ECO:0007669"/>
    <property type="project" value="InterPro"/>
</dbReference>
<dbReference type="PROSITE" id="PS50902">
    <property type="entry name" value="FLAVODOXIN_LIKE"/>
    <property type="match status" value="1"/>
</dbReference>
<feature type="domain" description="Flavodoxin-like" evidence="1">
    <location>
        <begin position="5"/>
        <end position="167"/>
    </location>
</feature>
<dbReference type="EMBL" id="CP059399">
    <property type="protein sequence ID" value="QLY28545.1"/>
    <property type="molecule type" value="Genomic_DNA"/>
</dbReference>
<dbReference type="InterPro" id="IPR008254">
    <property type="entry name" value="Flavodoxin/NO_synth"/>
</dbReference>
<proteinExistence type="predicted"/>
<dbReference type="Gene3D" id="3.40.50.360">
    <property type="match status" value="1"/>
</dbReference>
<dbReference type="InterPro" id="IPR026816">
    <property type="entry name" value="Flavodoxin_dom"/>
</dbReference>
<dbReference type="PANTHER" id="PTHR38030">
    <property type="entry name" value="PROTOPORPHYRINOGEN IX DEHYDROGENASE [MENAQUINONE]"/>
    <property type="match status" value="1"/>
</dbReference>
<dbReference type="InterPro" id="IPR029039">
    <property type="entry name" value="Flavoprotein-like_sf"/>
</dbReference>
<accession>A0A7D6ZLI6</accession>
<evidence type="ECO:0000313" key="2">
    <source>
        <dbReference type="EMBL" id="QLY28545.1"/>
    </source>
</evidence>